<dbReference type="Pfam" id="PF00691">
    <property type="entry name" value="OmpA"/>
    <property type="match status" value="2"/>
</dbReference>
<dbReference type="InterPro" id="IPR006665">
    <property type="entry name" value="OmpA-like"/>
</dbReference>
<evidence type="ECO:0000256" key="4">
    <source>
        <dbReference type="PROSITE-ProRule" id="PRU00473"/>
    </source>
</evidence>
<dbReference type="InterPro" id="IPR036737">
    <property type="entry name" value="OmpA-like_sf"/>
</dbReference>
<evidence type="ECO:0000256" key="2">
    <source>
        <dbReference type="ARBA" id="ARBA00023136"/>
    </source>
</evidence>
<evidence type="ECO:0000256" key="5">
    <source>
        <dbReference type="SAM" id="SignalP"/>
    </source>
</evidence>
<dbReference type="RefSeq" id="WP_157303173.1">
    <property type="nucleotide sequence ID" value="NZ_BAAAZB010000036.1"/>
</dbReference>
<evidence type="ECO:0000313" key="8">
    <source>
        <dbReference type="Proteomes" id="UP000468388"/>
    </source>
</evidence>
<organism evidence="7 8">
    <name type="scientific">Chitinophaga oryziterrae</name>
    <dbReference type="NCBI Taxonomy" id="1031224"/>
    <lineage>
        <taxon>Bacteria</taxon>
        <taxon>Pseudomonadati</taxon>
        <taxon>Bacteroidota</taxon>
        <taxon>Chitinophagia</taxon>
        <taxon>Chitinophagales</taxon>
        <taxon>Chitinophagaceae</taxon>
        <taxon>Chitinophaga</taxon>
    </lineage>
</organism>
<dbReference type="InterPro" id="IPR006664">
    <property type="entry name" value="OMP_bac"/>
</dbReference>
<keyword evidence="3" id="KW-0998">Cell outer membrane</keyword>
<dbReference type="Proteomes" id="UP000468388">
    <property type="component" value="Unassembled WGS sequence"/>
</dbReference>
<feature type="chain" id="PRO_5026982995" evidence="5">
    <location>
        <begin position="24"/>
        <end position="490"/>
    </location>
</feature>
<proteinExistence type="predicted"/>
<dbReference type="OrthoDB" id="9782229at2"/>
<evidence type="ECO:0000256" key="3">
    <source>
        <dbReference type="ARBA" id="ARBA00023237"/>
    </source>
</evidence>
<keyword evidence="8" id="KW-1185">Reference proteome</keyword>
<dbReference type="PRINTS" id="PR01021">
    <property type="entry name" value="OMPADOMAIN"/>
</dbReference>
<dbReference type="AlphaFoldDB" id="A0A6N8JGM0"/>
<gene>
    <name evidence="7" type="ORF">GO495_27535</name>
</gene>
<dbReference type="PANTHER" id="PTHR30329:SF21">
    <property type="entry name" value="LIPOPROTEIN YIAD-RELATED"/>
    <property type="match status" value="1"/>
</dbReference>
<keyword evidence="5" id="KW-0732">Signal</keyword>
<dbReference type="CDD" id="cd07185">
    <property type="entry name" value="OmpA_C-like"/>
    <property type="match status" value="1"/>
</dbReference>
<name>A0A6N8JGM0_9BACT</name>
<dbReference type="Gene3D" id="3.30.1330.60">
    <property type="entry name" value="OmpA-like domain"/>
    <property type="match status" value="2"/>
</dbReference>
<evidence type="ECO:0000313" key="7">
    <source>
        <dbReference type="EMBL" id="MVT44377.1"/>
    </source>
</evidence>
<comment type="caution">
    <text evidence="7">The sequence shown here is derived from an EMBL/GenBank/DDBJ whole genome shotgun (WGS) entry which is preliminary data.</text>
</comment>
<dbReference type="Gene3D" id="2.60.120.260">
    <property type="entry name" value="Galactose-binding domain-like"/>
    <property type="match status" value="1"/>
</dbReference>
<dbReference type="SUPFAM" id="SSF103088">
    <property type="entry name" value="OmpA-like"/>
    <property type="match status" value="2"/>
</dbReference>
<feature type="domain" description="OmpA-like" evidence="6">
    <location>
        <begin position="372"/>
        <end position="489"/>
    </location>
</feature>
<evidence type="ECO:0000256" key="1">
    <source>
        <dbReference type="ARBA" id="ARBA00004442"/>
    </source>
</evidence>
<dbReference type="PANTHER" id="PTHR30329">
    <property type="entry name" value="STATOR ELEMENT OF FLAGELLAR MOTOR COMPLEX"/>
    <property type="match status" value="1"/>
</dbReference>
<reference evidence="7 8" key="1">
    <citation type="submission" date="2019-12" db="EMBL/GenBank/DDBJ databases">
        <title>The draft genomic sequence of strain Chitinophaga oryziterrae JCM 16595.</title>
        <authorList>
            <person name="Zhang X."/>
        </authorList>
    </citation>
    <scope>NUCLEOTIDE SEQUENCE [LARGE SCALE GENOMIC DNA]</scope>
    <source>
        <strain evidence="7 8">JCM 16595</strain>
    </source>
</reference>
<dbReference type="PROSITE" id="PS51123">
    <property type="entry name" value="OMPA_2"/>
    <property type="match status" value="1"/>
</dbReference>
<dbReference type="EMBL" id="WRXO01000011">
    <property type="protein sequence ID" value="MVT44377.1"/>
    <property type="molecule type" value="Genomic_DNA"/>
</dbReference>
<protein>
    <submittedName>
        <fullName evidence="7">OmpA family protein</fullName>
    </submittedName>
</protein>
<keyword evidence="2 4" id="KW-0472">Membrane</keyword>
<dbReference type="GO" id="GO:0009279">
    <property type="term" value="C:cell outer membrane"/>
    <property type="evidence" value="ECO:0007669"/>
    <property type="project" value="UniProtKB-SubCell"/>
</dbReference>
<feature type="signal peptide" evidence="5">
    <location>
        <begin position="1"/>
        <end position="23"/>
    </location>
</feature>
<dbReference type="InterPro" id="IPR050330">
    <property type="entry name" value="Bact_OuterMem_StrucFunc"/>
</dbReference>
<comment type="subcellular location">
    <subcellularLocation>
        <location evidence="1">Cell outer membrane</location>
    </subcellularLocation>
</comment>
<evidence type="ECO:0000259" key="6">
    <source>
        <dbReference type="PROSITE" id="PS51123"/>
    </source>
</evidence>
<sequence>MFTYVIKSIVLMLLCCCTLHLPAQNLVPNPSFEDVNICTEYVAPCAPSAWVAVAPEVIKMKYLCNGTALQGQHHVSLLLEGRDNPDSRVYIQTRLLCPMEKGTTYRVRMYINTDNYPLRAAIRFDTAFIFTENAGCLSVPASLELNEVDQQKKLWRLNHPWYILEKTYVATQRTTHIIIGNFKAPQKKEGYALYSNAQLFIDSISITPLEETATLCKEADSIHRFLYAEHHRHTIPETYVTPSGKQILHQLKGDCDTVILKDDLFSPDRTTINKIYSKQIEDVLKNNRKGHIQLIGHSWQAASEEYNKIISYDKAKALASYLVYNEGYSFEDFDIKGMGKMQPRYDTTNGDNNRIEMILCHPKDTIIKPKIIPRPDTLIIPDILFRFNSSELNTALYGALDSLIRKIPRDGSVQLQVTGYTDSEGDDNYNYTLSLKRAKAVAAYMEQSGLGNDIRQITGAGETLPVADNRTPAGRKKNRRVEIIIFHSAD</sequence>
<accession>A0A6N8JGM0</accession>